<gene>
    <name evidence="2" type="ORF">WDS16_14720</name>
</gene>
<keyword evidence="1" id="KW-0472">Membrane</keyword>
<evidence type="ECO:0000313" key="2">
    <source>
        <dbReference type="EMBL" id="WXG66553.1"/>
    </source>
</evidence>
<evidence type="ECO:0000256" key="1">
    <source>
        <dbReference type="SAM" id="Phobius"/>
    </source>
</evidence>
<dbReference type="RefSeq" id="WP_338886000.1">
    <property type="nucleotide sequence ID" value="NZ_CP147846.1"/>
</dbReference>
<proteinExistence type="predicted"/>
<dbReference type="EMBL" id="CP147846">
    <property type="protein sequence ID" value="WXG66553.1"/>
    <property type="molecule type" value="Genomic_DNA"/>
</dbReference>
<organism evidence="2 3">
    <name type="scientific">Rhodococcus sovatensis</name>
    <dbReference type="NCBI Taxonomy" id="1805840"/>
    <lineage>
        <taxon>Bacteria</taxon>
        <taxon>Bacillati</taxon>
        <taxon>Actinomycetota</taxon>
        <taxon>Actinomycetes</taxon>
        <taxon>Mycobacteriales</taxon>
        <taxon>Nocardiaceae</taxon>
        <taxon>Rhodococcus</taxon>
    </lineage>
</organism>
<keyword evidence="1" id="KW-0812">Transmembrane</keyword>
<dbReference type="Proteomes" id="UP001432000">
    <property type="component" value="Chromosome"/>
</dbReference>
<sequence>MNGYITSHRSTITELENVLTEILIVAGIAAVGICLTVLASGMTGWGVVVGGCALAMFVLAVVTFRAARHGRTGSS</sequence>
<feature type="transmembrane region" description="Helical" evidence="1">
    <location>
        <begin position="45"/>
        <end position="67"/>
    </location>
</feature>
<keyword evidence="1" id="KW-1133">Transmembrane helix</keyword>
<evidence type="ECO:0000313" key="3">
    <source>
        <dbReference type="Proteomes" id="UP001432000"/>
    </source>
</evidence>
<keyword evidence="3" id="KW-1185">Reference proteome</keyword>
<protein>
    <submittedName>
        <fullName evidence="2">Uncharacterized protein</fullName>
    </submittedName>
</protein>
<feature type="transmembrane region" description="Helical" evidence="1">
    <location>
        <begin position="18"/>
        <end position="39"/>
    </location>
</feature>
<accession>A0ABZ2PFD3</accession>
<name>A0ABZ2PFD3_9NOCA</name>
<reference evidence="2 3" key="1">
    <citation type="submission" date="2024-03" db="EMBL/GenBank/DDBJ databases">
        <title>Natural products discovery in diverse microorganisms through a two-stage MS feature dereplication strategy.</title>
        <authorList>
            <person name="Zhang R."/>
        </authorList>
    </citation>
    <scope>NUCLEOTIDE SEQUENCE [LARGE SCALE GENOMIC DNA]</scope>
    <source>
        <strain evidence="2 3">18930</strain>
    </source>
</reference>